<keyword evidence="6 8" id="KW-1015">Disulfide bond</keyword>
<feature type="compositionally biased region" description="Polar residues" evidence="10">
    <location>
        <begin position="1744"/>
        <end position="1756"/>
    </location>
</feature>
<keyword evidence="4" id="KW-0720">Serine protease</keyword>
<feature type="compositionally biased region" description="Polar residues" evidence="10">
    <location>
        <begin position="688"/>
        <end position="698"/>
    </location>
</feature>
<evidence type="ECO:0000259" key="16">
    <source>
        <dbReference type="PROSITE" id="PS50853"/>
    </source>
</evidence>
<name>A0ABQ7S8M0_9ACAR</name>
<feature type="region of interest" description="Disordered" evidence="10">
    <location>
        <begin position="117"/>
        <end position="141"/>
    </location>
</feature>
<feature type="transmembrane region" description="Helical" evidence="11">
    <location>
        <begin position="1706"/>
        <end position="1725"/>
    </location>
</feature>
<accession>A0ABQ7S8M0</accession>
<feature type="region of interest" description="Disordered" evidence="10">
    <location>
        <begin position="1038"/>
        <end position="1100"/>
    </location>
</feature>
<keyword evidence="11" id="KW-1133">Transmembrane helix</keyword>
<evidence type="ECO:0000313" key="17">
    <source>
        <dbReference type="EMBL" id="KAG9509761.1"/>
    </source>
</evidence>
<evidence type="ECO:0000259" key="13">
    <source>
        <dbReference type="PROSITE" id="PS50240"/>
    </source>
</evidence>
<dbReference type="SMART" id="SM00408">
    <property type="entry name" value="IGc2"/>
    <property type="match status" value="4"/>
</dbReference>
<dbReference type="InterPro" id="IPR013783">
    <property type="entry name" value="Ig-like_fold"/>
</dbReference>
<organism evidence="17 18">
    <name type="scientific">Fragariocoptes setiger</name>
    <dbReference type="NCBI Taxonomy" id="1670756"/>
    <lineage>
        <taxon>Eukaryota</taxon>
        <taxon>Metazoa</taxon>
        <taxon>Ecdysozoa</taxon>
        <taxon>Arthropoda</taxon>
        <taxon>Chelicerata</taxon>
        <taxon>Arachnida</taxon>
        <taxon>Acari</taxon>
        <taxon>Acariformes</taxon>
        <taxon>Trombidiformes</taxon>
        <taxon>Prostigmata</taxon>
        <taxon>Eupodina</taxon>
        <taxon>Eriophyoidea</taxon>
        <taxon>Phytoptidae</taxon>
        <taxon>Fragariocoptes</taxon>
    </lineage>
</organism>
<gene>
    <name evidence="17" type="primary">Tmprss11f</name>
    <name evidence="17" type="ORF">GZH46_01709</name>
</gene>
<dbReference type="SMART" id="SM00202">
    <property type="entry name" value="SR"/>
    <property type="match status" value="1"/>
</dbReference>
<feature type="compositionally biased region" description="Acidic residues" evidence="10">
    <location>
        <begin position="3296"/>
        <end position="3307"/>
    </location>
</feature>
<evidence type="ECO:0000256" key="2">
    <source>
        <dbReference type="ARBA" id="ARBA00022670"/>
    </source>
</evidence>
<feature type="compositionally biased region" description="Low complexity" evidence="10">
    <location>
        <begin position="3042"/>
        <end position="3063"/>
    </location>
</feature>
<feature type="region of interest" description="Disordered" evidence="10">
    <location>
        <begin position="1425"/>
        <end position="1455"/>
    </location>
</feature>
<dbReference type="Gene3D" id="4.10.400.10">
    <property type="entry name" value="Low-density Lipoprotein Receptor"/>
    <property type="match status" value="2"/>
</dbReference>
<dbReference type="PROSITE" id="PS00134">
    <property type="entry name" value="TRYPSIN_HIS"/>
    <property type="match status" value="1"/>
</dbReference>
<feature type="domain" description="SRCR" evidence="14">
    <location>
        <begin position="3658"/>
        <end position="3715"/>
    </location>
</feature>
<dbReference type="InterPro" id="IPR001254">
    <property type="entry name" value="Trypsin_dom"/>
</dbReference>
<dbReference type="Gene3D" id="3.10.250.10">
    <property type="entry name" value="SRCR-like domain"/>
    <property type="match status" value="1"/>
</dbReference>
<dbReference type="CDD" id="cd00190">
    <property type="entry name" value="Tryp_SPc"/>
    <property type="match status" value="1"/>
</dbReference>
<dbReference type="InterPro" id="IPR020067">
    <property type="entry name" value="Frizzled_dom"/>
</dbReference>
<feature type="compositionally biased region" description="Basic and acidic residues" evidence="10">
    <location>
        <begin position="2279"/>
        <end position="2289"/>
    </location>
</feature>
<dbReference type="SMART" id="SM00020">
    <property type="entry name" value="Tryp_SPc"/>
    <property type="match status" value="1"/>
</dbReference>
<feature type="disulfide bond" evidence="8">
    <location>
        <begin position="3630"/>
        <end position="3648"/>
    </location>
</feature>
<dbReference type="InterPro" id="IPR036116">
    <property type="entry name" value="FN3_sf"/>
</dbReference>
<dbReference type="Gene3D" id="2.40.10.10">
    <property type="entry name" value="Trypsin-like serine proteases"/>
    <property type="match status" value="3"/>
</dbReference>
<feature type="compositionally biased region" description="Low complexity" evidence="10">
    <location>
        <begin position="117"/>
        <end position="138"/>
    </location>
</feature>
<feature type="region of interest" description="Disordered" evidence="10">
    <location>
        <begin position="828"/>
        <end position="857"/>
    </location>
</feature>
<dbReference type="GO" id="GO:0008233">
    <property type="term" value="F:peptidase activity"/>
    <property type="evidence" value="ECO:0007669"/>
    <property type="project" value="UniProtKB-KW"/>
</dbReference>
<keyword evidence="11" id="KW-0472">Membrane</keyword>
<dbReference type="Pfam" id="PF00089">
    <property type="entry name" value="Trypsin"/>
    <property type="match status" value="3"/>
</dbReference>
<evidence type="ECO:0000256" key="5">
    <source>
        <dbReference type="ARBA" id="ARBA00022968"/>
    </source>
</evidence>
<evidence type="ECO:0000259" key="12">
    <source>
        <dbReference type="PROSITE" id="PS50038"/>
    </source>
</evidence>
<feature type="compositionally biased region" description="Low complexity" evidence="10">
    <location>
        <begin position="2370"/>
        <end position="2391"/>
    </location>
</feature>
<dbReference type="PROSITE" id="PS50287">
    <property type="entry name" value="SRCR_2"/>
    <property type="match status" value="1"/>
</dbReference>
<feature type="domain" description="Ig-like" evidence="15">
    <location>
        <begin position="1"/>
        <end position="70"/>
    </location>
</feature>
<dbReference type="SMART" id="SM00063">
    <property type="entry name" value="FRI"/>
    <property type="match status" value="1"/>
</dbReference>
<dbReference type="SUPFAM" id="SSF56487">
    <property type="entry name" value="SRCR-like"/>
    <property type="match status" value="1"/>
</dbReference>
<dbReference type="PROSITE" id="PS50038">
    <property type="entry name" value="FZ"/>
    <property type="match status" value="1"/>
</dbReference>
<feature type="region of interest" description="Disordered" evidence="10">
    <location>
        <begin position="1380"/>
        <end position="1407"/>
    </location>
</feature>
<feature type="region of interest" description="Disordered" evidence="10">
    <location>
        <begin position="1734"/>
        <end position="1756"/>
    </location>
</feature>
<feature type="domain" description="Fibronectin type-III" evidence="16">
    <location>
        <begin position="688"/>
        <end position="777"/>
    </location>
</feature>
<dbReference type="Pfam" id="PF00057">
    <property type="entry name" value="Ldl_recept_a"/>
    <property type="match status" value="2"/>
</dbReference>
<dbReference type="Pfam" id="PF01392">
    <property type="entry name" value="Fz"/>
    <property type="match status" value="1"/>
</dbReference>
<feature type="transmembrane region" description="Helical" evidence="11">
    <location>
        <begin position="1472"/>
        <end position="1491"/>
    </location>
</feature>
<feature type="compositionally biased region" description="Acidic residues" evidence="10">
    <location>
        <begin position="4062"/>
        <end position="4077"/>
    </location>
</feature>
<dbReference type="SMART" id="SM00060">
    <property type="entry name" value="FN3"/>
    <property type="match status" value="1"/>
</dbReference>
<feature type="region of interest" description="Disordered" evidence="10">
    <location>
        <begin position="1959"/>
        <end position="1992"/>
    </location>
</feature>
<dbReference type="PANTHER" id="PTHR24252">
    <property type="entry name" value="ACROSIN-RELATED"/>
    <property type="match status" value="1"/>
</dbReference>
<dbReference type="InterPro" id="IPR018114">
    <property type="entry name" value="TRYPSIN_HIS"/>
</dbReference>
<evidence type="ECO:0000256" key="6">
    <source>
        <dbReference type="ARBA" id="ARBA00023157"/>
    </source>
</evidence>
<feature type="compositionally biased region" description="Acidic residues" evidence="10">
    <location>
        <begin position="1425"/>
        <end position="1436"/>
    </location>
</feature>
<feature type="domain" description="Ig-like" evidence="15">
    <location>
        <begin position="128"/>
        <end position="225"/>
    </location>
</feature>
<feature type="compositionally biased region" description="Low complexity" evidence="10">
    <location>
        <begin position="833"/>
        <end position="857"/>
    </location>
</feature>
<feature type="region of interest" description="Disordered" evidence="10">
    <location>
        <begin position="1803"/>
        <end position="1849"/>
    </location>
</feature>
<dbReference type="InterPro" id="IPR003598">
    <property type="entry name" value="Ig_sub2"/>
</dbReference>
<dbReference type="InterPro" id="IPR009003">
    <property type="entry name" value="Peptidase_S1_PA"/>
</dbReference>
<feature type="compositionally biased region" description="Polar residues" evidence="10">
    <location>
        <begin position="3310"/>
        <end position="3320"/>
    </location>
</feature>
<comment type="subcellular location">
    <subcellularLocation>
        <location evidence="1">Cell membrane</location>
        <topology evidence="1">Single-pass type II membrane protein</topology>
    </subcellularLocation>
</comment>
<dbReference type="PANTHER" id="PTHR24252:SF7">
    <property type="entry name" value="HYALIN"/>
    <property type="match status" value="1"/>
</dbReference>
<feature type="compositionally biased region" description="Basic and acidic residues" evidence="10">
    <location>
        <begin position="1437"/>
        <end position="1448"/>
    </location>
</feature>
<feature type="region of interest" description="Disordered" evidence="10">
    <location>
        <begin position="3847"/>
        <end position="3869"/>
    </location>
</feature>
<dbReference type="PRINTS" id="PR00261">
    <property type="entry name" value="LDLRECEPTOR"/>
</dbReference>
<sequence>MLGADAHLTCSVDANPPVKGVKWYSNKKLIADKFNYTIQSVKKDDADLYECFADNMLFAGGASAPSSSVSFGQTLASFFGASSTSSLLAQPSNSVGRAELQLQVLYGPSVTIRALQSSSSAISDSNQPQQQQAQQQQQDGGVYREGADIVLECLVDSQPAPFMYTWTKLTSADSSTANASTILDNVDGNKLRLSNVNASMAGTYECTARNRMEPSQGEPTESAGSAHYDVRVRHQPGPVSLLIGTDGHSTEGQATRVQCQASPAGYPEPDYVIWRSKSANNVDGPRLDQRQGPVYKIVATRLSDEGTFMCEAKNELGKAPNVAIGELIVDQAPKLIQGLPIVDYRKLGEYNFQLTARARAKPGATVTWWHFSPEKNMPIEITPETHPRIRLHVEHTLVGASSASSPTSRSSTSHHYGKGGTQQSSLLSDSNVVNGQRQSSNDNEAVETQAYLRIDGPLRIEDKGRYSVRFENRVITTAPVTSTIRLHIEHAPVVVHTHTKAAVNSEGGSIKCRFSAYPQPVIVWLRNGAPVDSNRFSATTSELSDDTFESELVLTDATDADYGDYECVARTNLAAGVSAKTSGGAPYGGLAPPASSSMLDSSSSSSAGTAATGITGEARATIKLVRKSPPDEPTHVQQVEAGTDSVTIAWTPPFDGGYPDSVTYYVSVSRVHDYSSDQQLLNDDHSHSPSNSLDELNTGSGSGSGSSSTPYTAANERLVQCQSASSVPGSTLPAAATSTCVIDQLDARTAYLVRVRATNPLGSSPFSEPVRVSTRASVSHIPRPLDAAFDSVRNLLYFRVEPLNRLNLTAYIHARPLVAHSNQNSHVLTARDQSSPQSQSQSHQSSSPSSSQDQQQQPEWEFITSLAVVNERENAYINPRLSSINANSNSNNNDISSSSSSGEQSSALQLSELKITLCLTSNETACGPEYVVRLQDAESAFLHDQRALSVPLIMTCVFCVIVIALVATFVKTCWAHLTGTLQADNGKSQNNGKPNQDTTNQSNGLKDTADNAVNAMNNGSKLLNQSLVNGLMVVGGGGANNNNSDGHSSDGQKSDSTTTTSAGGLFSGGAPFGHHQLLAQQAQQQQKQRQQALAEQQQQRMKMQQYGVNLQQHYGANGDGNESSHDNEAKRYGYHAHSMVGVMGGDAATTDELPFYSNHYGNGSGVSHSQGGASLLESPYGHAIGAGHQDGAPADLWMTLQNNVNHMEQQQREENPYGHTAAVGYHHHQGNGYYVPTVAPPPPPPMSQGAMTHGLDGLLDGTHDEMQMQQQYEQQQQQQSIYGTLTRQQQSASLYAQTRPQPQAPPPQQYAAETVGYGTTGTTPHQQQQQHLVPPPKASLYSDYGTTGGGATGHHHHHPTMSLLDTANIEQQQQQHQMIGSNGTPSAAAAGVATPQTNGNNSDYGTVGSRGRLMREIIILYQDQVEEEREGGEEKEEIVSEHSADHNDNNNSKKKNVYIKSSSSKACASHRILFMFMFIVILTLMDTGNLMTTLSSSFDGRHQSGANTLLVEGADSVGTANVQKFHPNGRYGRRSSNDFVDRLRQEAPHLGLRLSNTIGGDVTTANNRAAAHNAVQATQHQSMFSGLTSPLERSTITTSSSNNNNELMNHNVALNSVVTDTDTDTDTNSNTALRDSLFYGADGTESPFTGRINSAAINRQQQEQPIDARRVFRVPTIRAARDTCLLLLAYQVRCPMAHSRMASKSLFTLATVLLVIILLILIQVICVICESQSSSSSSDESNKHYLQSSKHVSSNARQLSPVASYFGRYHGRHSNDMDATNTTTMRPSDSLDTIDKFLSSARSFGSSPQYRPAAATVGQYRAHSKQQHQRNYKRRPKYQPQQHSTSLYGQPKLSSYASSNVAQHPVPKYYVNVHKPAYAVAQNQAQAQSQAYVGQPQQHSYGTKQMPLYYSVTPSQVYHVVRLRRPKYKYLTLSEQHEEHQEEPHHHNQATNKLFKLLKHHHHHSSSSSHESSTQSPANDEQHHDHHGKQQQKISLIEFTGASRHDTYERPPNDNVLDYTQTYGTQHRDGNRVVSTTYVPVSASTVQDYSTTLLTWNPTTTITTNTEDHKHKHKHKHNDKHQHQHQHQHEHEHEHLHEHEMPHTVHYATTTTTEAPHHHTVTVKPAATTTTELPIGHLPPLHVQKENKLDTMLDKGAHLSSDTVSHLIPHAAVDAHKKPEQLHSKLVGTHEHEHKNELPVKQASSEQVRKQVVEAIKDKLSVDHVELKHEHKPEHEHERAADTAAHQFGMPAVASSGIASPSVALPVALSEAGSGSGTRSEKPSEKEVEPPSSLSSLMRQTTTSDDVSEQGTPNTPSANARVGDSLQVSATPTNEVARDSDSDIAIDTDEQRAFEAPDIMDLEKDVLDIESGGSSRESASAPTVSPASVSSLAQPLPLDDGTLQTARQQTAAAAVNSGGGGGGDSAGFVPSLVTGVTDNVAKALSNGPPPTSVVMNGKGQVAPPERNLAPTINSAAELTAPKQLTTTTSHGVMDQVNAKQTVSNESPLMNGNQVSRSANQALQTNVAPQLTEKTMLDQLTPITTAAAAAATATTEQQQQHTAARSSQSPSSSDEASEASVSAGTTSQSSRLEGKLSVPERAISDNTNKLRAELDRAQQAAMLENTPEKNLQRQISNGIKTVGNIPVPIMTQQHAHSKSDEWPKFGGASVNDAQTAVAAASNKRRKCARLMFLQQQQQRQTAIELSRCKHESCEHRSSNDDASTSKDKSRIVVLGCSRTPMVHDETSKWRRIANYDINSSTKLLGRRKDSDLCCNNNNNNNDKPTNHNNKFNSNSNSNNYEQHTVDMNVGTMCFNETSIDSGVVDSSVAGDSSIMITPLSPTITTITATTISAAAPVVNGEQPCSTCCTIVAPSTTITPSAIGQQCCNDNTIDDSGDDDDDDDDDNLSDDQQNHVSKKAHILVEYEPRTNCMRCSTTHTQSQPLAAAKLQRTDTTTTTIKSVSNATSSAIKCTTQMRPPKSLYRSWSLYASRCTHAPRMSSATAAASWSRCHAQQLSSNELCLADEIDSSDTRTGLMRVDTTRSVVPSVSCGSSSSSSTGSTRSQHNNKQTRGLIRNYNSSNNNKSNRQLQQKQKHKQKTKAPSKTGDAQQQQRQQQATARQLKVTQLIGHNLVTALAIAYVVVSLAIIVVFIVPYLMGITRVDEGELDIELAAARWRHRHAGQLLLVEPSSSSAVVIGETEEARVPIYSQRDALAAASRDDQGYQLNSHNNISNNLNGNRKTGSEKSILNTTTSTTNSSGSSSSSYMIVSYSDDNNTSLTNATAISLVQTETTATSDDDDDDDDDEHDQQLLSGKTTHMVDKQTQTIEADELQQSNIDADSIRLANSSISGTDNNNQTSASVVGDFGARWRQPLLGATGHGTGAPQQRCQRLRVPFCLRDDVRVPYNDIVLPNQFNQTKQSAVDQVLKEFEPIIEIKCYALMPLFLCSIYAPKCVTLAPRAPVQFAPLLAAAAATQLTETAAPSINNGSAHARLSPLSPINRRQSAAAATGKQQNFRLVPPCRSLCQMAFRKCSFFFEVLSMALMRESDCDQYPDSPDANVCVGYAENQSLMRLNANSRHECGNDRFRCNSDHQCIPRKWQCDGHADCADSSDEHSVDCGKCNARGQFHCGADRCIDKQLVCNGLVDCEDGRDERHCLRLVPTGELAPNYSHQGRLEMWHSLTGAWTPVCGSHWHPEPMSHQACKMLGYARAANTSVANYGGQHWTTQRRVVGEQQSSWPHRTATVHTVANKQHLRSAYDDAPHEPHTRRSLRALMYDMSSMSTLFSCATQTQANTTHSSLDIRVENLNTTHSFSISQAKQQSQQPQYVELQCEQFECGKSAFRSSNYVQQQQQRQQHHQHGANNKHDEQHAFESRYIAAHEPVPTGAGADADFSAGHGAGISARVVGGTESTPGEFPFLAALHGGPDEVFFCGAVVLSNEWLLTAAHCVGERTQPDGWMVKVGVTRRPAFVRKLGVSRIIKHEQFNREARFNNDIALILLAERVDYHAYLRPVCLPPSPVANVAMTVHNDTLPRDTQPLIGSDESHHETVASADTQQVDHIDDDIDSDIDDNDNNDNDNAQRQPLRAVSIGQHAHHDNYRNDCVVVGFGKANFSQEAEYLQVAHHAHVPIVEHSVCAEWYAEHDVRIVAGRMLCAGHADGRRDACQGDSGSGLFCRFPPPPAPFSRPLSSPNSSNKQQSMQTNSNSHNQNSRQQQQQRQQWFVAGLVSFGIKCATPNLPGVYVDVSAYVDWIERVTSQYGYPVKPIQINQSGNDNH</sequence>
<dbReference type="GO" id="GO:0006508">
    <property type="term" value="P:proteolysis"/>
    <property type="evidence" value="ECO:0007669"/>
    <property type="project" value="UniProtKB-KW"/>
</dbReference>
<dbReference type="CDD" id="cd00096">
    <property type="entry name" value="Ig"/>
    <property type="match status" value="2"/>
</dbReference>
<feature type="domain" description="Ig-like" evidence="15">
    <location>
        <begin position="238"/>
        <end position="323"/>
    </location>
</feature>
<dbReference type="Proteomes" id="UP000825002">
    <property type="component" value="Unassembled WGS sequence"/>
</dbReference>
<dbReference type="CDD" id="cd00063">
    <property type="entry name" value="FN3"/>
    <property type="match status" value="1"/>
</dbReference>
<dbReference type="PROSITE" id="PS50853">
    <property type="entry name" value="FN3"/>
    <property type="match status" value="1"/>
</dbReference>
<dbReference type="InterPro" id="IPR036772">
    <property type="entry name" value="SRCR-like_dom_sf"/>
</dbReference>
<feature type="region of interest" description="Disordered" evidence="10">
    <location>
        <begin position="679"/>
        <end position="711"/>
    </location>
</feature>
<feature type="region of interest" description="Disordered" evidence="10">
    <location>
        <begin position="2270"/>
        <end position="2354"/>
    </location>
</feature>
<feature type="compositionally biased region" description="Polar residues" evidence="10">
    <location>
        <begin position="983"/>
        <end position="1005"/>
    </location>
</feature>
<feature type="region of interest" description="Disordered" evidence="10">
    <location>
        <begin position="4033"/>
        <end position="4081"/>
    </location>
</feature>
<dbReference type="InterPro" id="IPR036179">
    <property type="entry name" value="Ig-like_dom_sf"/>
</dbReference>
<dbReference type="PROSITE" id="PS01209">
    <property type="entry name" value="LDLRA_1"/>
    <property type="match status" value="1"/>
</dbReference>
<feature type="compositionally biased region" description="Low complexity" evidence="10">
    <location>
        <begin position="3226"/>
        <end position="3239"/>
    </location>
</feature>
<dbReference type="InterPro" id="IPR023415">
    <property type="entry name" value="LDLR_class-A_CS"/>
</dbReference>
<evidence type="ECO:0000259" key="14">
    <source>
        <dbReference type="PROSITE" id="PS50287"/>
    </source>
</evidence>
<dbReference type="Pfam" id="PF00041">
    <property type="entry name" value="fn3"/>
    <property type="match status" value="1"/>
</dbReference>
<feature type="region of interest" description="Disordered" evidence="10">
    <location>
        <begin position="3033"/>
        <end position="3114"/>
    </location>
</feature>
<dbReference type="CDD" id="cd07066">
    <property type="entry name" value="CRD_FZ"/>
    <property type="match status" value="1"/>
</dbReference>
<feature type="compositionally biased region" description="Low complexity" evidence="10">
    <location>
        <begin position="400"/>
        <end position="413"/>
    </location>
</feature>
<keyword evidence="11 17" id="KW-0812">Transmembrane</keyword>
<evidence type="ECO:0000259" key="15">
    <source>
        <dbReference type="PROSITE" id="PS50835"/>
    </source>
</evidence>
<dbReference type="SUPFAM" id="SSF50494">
    <property type="entry name" value="Trypsin-like serine proteases"/>
    <property type="match status" value="1"/>
</dbReference>
<feature type="compositionally biased region" description="Polar residues" evidence="10">
    <location>
        <begin position="421"/>
        <end position="443"/>
    </location>
</feature>
<feature type="region of interest" description="Disordered" evidence="10">
    <location>
        <begin position="4185"/>
        <end position="4218"/>
    </location>
</feature>
<dbReference type="InterPro" id="IPR043504">
    <property type="entry name" value="Peptidase_S1_PA_chymotrypsin"/>
</dbReference>
<feature type="non-terminal residue" evidence="17">
    <location>
        <position position="4277"/>
    </location>
</feature>
<protein>
    <submittedName>
        <fullName evidence="17">Transmembrane protease serine 11F</fullName>
    </submittedName>
</protein>
<dbReference type="InterPro" id="IPR007110">
    <property type="entry name" value="Ig-like_dom"/>
</dbReference>
<dbReference type="InterPro" id="IPR003599">
    <property type="entry name" value="Ig_sub"/>
</dbReference>
<dbReference type="SMART" id="SM00192">
    <property type="entry name" value="LDLa"/>
    <property type="match status" value="2"/>
</dbReference>
<evidence type="ECO:0000256" key="9">
    <source>
        <dbReference type="PROSITE-ProRule" id="PRU00196"/>
    </source>
</evidence>
<evidence type="ECO:0000256" key="4">
    <source>
        <dbReference type="ARBA" id="ARBA00022825"/>
    </source>
</evidence>
<evidence type="ECO:0000256" key="11">
    <source>
        <dbReference type="SAM" id="Phobius"/>
    </source>
</evidence>
<feature type="compositionally biased region" description="Basic residues" evidence="10">
    <location>
        <begin position="3092"/>
        <end position="3101"/>
    </location>
</feature>
<feature type="compositionally biased region" description="Low complexity" evidence="10">
    <location>
        <begin position="4186"/>
        <end position="4218"/>
    </location>
</feature>
<feature type="region of interest" description="Disordered" evidence="10">
    <location>
        <begin position="3291"/>
        <end position="3320"/>
    </location>
</feature>
<dbReference type="Gene3D" id="1.10.2000.10">
    <property type="entry name" value="Frizzled cysteine-rich domain"/>
    <property type="match status" value="1"/>
</dbReference>
<dbReference type="Pfam" id="PF13927">
    <property type="entry name" value="Ig_3"/>
    <property type="match status" value="2"/>
</dbReference>
<dbReference type="PROSITE" id="PS50068">
    <property type="entry name" value="LDLRA_2"/>
    <property type="match status" value="2"/>
</dbReference>
<feature type="compositionally biased region" description="Low complexity" evidence="10">
    <location>
        <begin position="3076"/>
        <end position="3091"/>
    </location>
</feature>
<dbReference type="SUPFAM" id="SSF48726">
    <property type="entry name" value="Immunoglobulin"/>
    <property type="match status" value="4"/>
</dbReference>
<comment type="caution">
    <text evidence="9">Lacks conserved residue(s) required for the propagation of feature annotation.</text>
</comment>
<evidence type="ECO:0000256" key="1">
    <source>
        <dbReference type="ARBA" id="ARBA00004401"/>
    </source>
</evidence>
<evidence type="ECO:0000256" key="10">
    <source>
        <dbReference type="SAM" id="MobiDB-lite"/>
    </source>
</evidence>
<feature type="domain" description="Ig-like" evidence="15">
    <location>
        <begin position="492"/>
        <end position="578"/>
    </location>
</feature>
<dbReference type="InterPro" id="IPR002172">
    <property type="entry name" value="LDrepeatLR_classA_rpt"/>
</dbReference>
<dbReference type="CDD" id="cd00112">
    <property type="entry name" value="LDLa"/>
    <property type="match status" value="2"/>
</dbReference>
<feature type="compositionally biased region" description="Polar residues" evidence="10">
    <location>
        <begin position="1839"/>
        <end position="1849"/>
    </location>
</feature>
<dbReference type="InterPro" id="IPR036055">
    <property type="entry name" value="LDL_receptor-like_sf"/>
</dbReference>
<feature type="compositionally biased region" description="Low complexity" evidence="10">
    <location>
        <begin position="1076"/>
        <end position="1100"/>
    </location>
</feature>
<keyword evidence="2 17" id="KW-0645">Protease</keyword>
<dbReference type="InterPro" id="IPR003961">
    <property type="entry name" value="FN3_dom"/>
</dbReference>
<feature type="region of interest" description="Disordered" evidence="10">
    <location>
        <begin position="1291"/>
        <end position="1359"/>
    </location>
</feature>
<dbReference type="Gene3D" id="2.60.40.10">
    <property type="entry name" value="Immunoglobulins"/>
    <property type="match status" value="5"/>
</dbReference>
<feature type="region of interest" description="Disordered" evidence="10">
    <location>
        <begin position="3225"/>
        <end position="3264"/>
    </location>
</feature>
<dbReference type="SUPFAM" id="SSF63501">
    <property type="entry name" value="Frizzled cysteine-rich domain"/>
    <property type="match status" value="2"/>
</dbReference>
<dbReference type="PROSITE" id="PS50240">
    <property type="entry name" value="TRYPSIN_DOM"/>
    <property type="match status" value="1"/>
</dbReference>
<dbReference type="EMBL" id="JAIFTH010000345">
    <property type="protein sequence ID" value="KAG9509761.1"/>
    <property type="molecule type" value="Genomic_DNA"/>
</dbReference>
<feature type="domain" description="Peptidase S1" evidence="13">
    <location>
        <begin position="3906"/>
        <end position="4258"/>
    </location>
</feature>
<comment type="caution">
    <text evidence="17">The sequence shown here is derived from an EMBL/GenBank/DDBJ whole genome shotgun (WGS) entry which is preliminary data.</text>
</comment>
<dbReference type="InterPro" id="IPR001190">
    <property type="entry name" value="SRCR"/>
</dbReference>
<feature type="region of interest" description="Disordered" evidence="10">
    <location>
        <begin position="2547"/>
        <end position="2605"/>
    </location>
</feature>
<feature type="compositionally biased region" description="Low complexity" evidence="10">
    <location>
        <begin position="1320"/>
        <end position="1332"/>
    </location>
</feature>
<evidence type="ECO:0000256" key="3">
    <source>
        <dbReference type="ARBA" id="ARBA00022801"/>
    </source>
</evidence>
<feature type="region of interest" description="Disordered" evidence="10">
    <location>
        <begin position="2370"/>
        <end position="2399"/>
    </location>
</feature>
<feature type="domain" description="FZ" evidence="12">
    <location>
        <begin position="3384"/>
        <end position="3565"/>
    </location>
</feature>
<dbReference type="PROSITE" id="PS50835">
    <property type="entry name" value="IG_LIKE"/>
    <property type="match status" value="4"/>
</dbReference>
<feature type="region of interest" description="Disordered" evidence="10">
    <location>
        <begin position="983"/>
        <end position="1012"/>
    </location>
</feature>
<feature type="region of interest" description="Disordered" evidence="10">
    <location>
        <begin position="593"/>
        <end position="613"/>
    </location>
</feature>
<feature type="compositionally biased region" description="Polar residues" evidence="10">
    <location>
        <begin position="2298"/>
        <end position="2318"/>
    </location>
</feature>
<keyword evidence="5" id="KW-0735">Signal-anchor</keyword>
<dbReference type="InterPro" id="IPR036790">
    <property type="entry name" value="Frizzled_dom_sf"/>
</dbReference>
<feature type="region of interest" description="Disordered" evidence="10">
    <location>
        <begin position="2892"/>
        <end position="2916"/>
    </location>
</feature>
<dbReference type="SMART" id="SM00409">
    <property type="entry name" value="IG"/>
    <property type="match status" value="5"/>
</dbReference>
<proteinExistence type="predicted"/>
<evidence type="ECO:0000256" key="7">
    <source>
        <dbReference type="PROSITE-ProRule" id="PRU00090"/>
    </source>
</evidence>
<feature type="region of interest" description="Disordered" evidence="10">
    <location>
        <begin position="398"/>
        <end position="448"/>
    </location>
</feature>
<keyword evidence="3" id="KW-0378">Hydrolase</keyword>
<reference evidence="17 18" key="1">
    <citation type="submission" date="2020-10" db="EMBL/GenBank/DDBJ databases">
        <authorList>
            <person name="Klimov P.B."/>
            <person name="Dyachkov S.M."/>
            <person name="Chetverikov P.E."/>
        </authorList>
    </citation>
    <scope>NUCLEOTIDE SEQUENCE [LARGE SCALE GENOMIC DNA]</scope>
    <source>
        <strain evidence="17">BMOC 18-1129-001#AD2665</strain>
        <tissue evidence="17">Entire mites</tissue>
    </source>
</reference>
<feature type="compositionally biased region" description="Polar residues" evidence="10">
    <location>
        <begin position="1394"/>
        <end position="1404"/>
    </location>
</feature>
<evidence type="ECO:0000256" key="8">
    <source>
        <dbReference type="PROSITE-ProRule" id="PRU00124"/>
    </source>
</evidence>
<evidence type="ECO:0000313" key="18">
    <source>
        <dbReference type="Proteomes" id="UP000825002"/>
    </source>
</evidence>
<feature type="compositionally biased region" description="Basic residues" evidence="10">
    <location>
        <begin position="1822"/>
        <end position="1837"/>
    </location>
</feature>
<dbReference type="SUPFAM" id="SSF49265">
    <property type="entry name" value="Fibronectin type III"/>
    <property type="match status" value="1"/>
</dbReference>
<feature type="compositionally biased region" description="Low complexity" evidence="10">
    <location>
        <begin position="3250"/>
        <end position="3264"/>
    </location>
</feature>
<keyword evidence="18" id="KW-1185">Reference proteome</keyword>
<feature type="region of interest" description="Disordered" evidence="10">
    <location>
        <begin position="2705"/>
        <end position="2726"/>
    </location>
</feature>
<feature type="disulfide bond" evidence="7">
    <location>
        <begin position="3526"/>
        <end position="3550"/>
    </location>
</feature>
<dbReference type="SUPFAM" id="SSF57424">
    <property type="entry name" value="LDL receptor-like module"/>
    <property type="match status" value="2"/>
</dbReference>
<feature type="compositionally biased region" description="Acidic residues" evidence="10">
    <location>
        <begin position="2892"/>
        <end position="2907"/>
    </location>
</feature>
<feature type="compositionally biased region" description="Low complexity" evidence="10">
    <location>
        <begin position="2547"/>
        <end position="2582"/>
    </location>
</feature>
<feature type="disulfide bond" evidence="8">
    <location>
        <begin position="3642"/>
        <end position="3657"/>
    </location>
</feature>